<evidence type="ECO:0000313" key="4">
    <source>
        <dbReference type="Proteomes" id="UP000408764"/>
    </source>
</evidence>
<evidence type="ECO:0000313" key="2">
    <source>
        <dbReference type="EMBL" id="MBK3458355.1"/>
    </source>
</evidence>
<dbReference type="RefSeq" id="WP_153870944.1">
    <property type="nucleotide sequence ID" value="NZ_JAEKCT010000002.1"/>
</dbReference>
<evidence type="ECO:0000256" key="1">
    <source>
        <dbReference type="SAM" id="Phobius"/>
    </source>
</evidence>
<dbReference type="OrthoDB" id="8457188at2"/>
<dbReference type="AlphaFoldDB" id="A0A5P1D956"/>
<sequence length="181" mass="20284">MESISPSVWFPVVTLVIGLLLKAVFDSWTENRKAGFDRESRIEKRKEVLLLQRIDLQRKALGELQVSIADMMRATKLVQIADVADFRQTSTWGKASTPENVKEAVRESFRAVSLMKVRVSDDAVREMVGKLSSLCVNVTMAKSEDDSDADWLAASLLYIASNDKIGEVLRSLEHQEQALLS</sequence>
<accession>A0A5P1D956</accession>
<keyword evidence="5" id="KW-1185">Reference proteome</keyword>
<gene>
    <name evidence="3" type="ORF">FRT59_08520</name>
    <name evidence="2" type="ORF">JJD71_04665</name>
</gene>
<evidence type="ECO:0000313" key="5">
    <source>
        <dbReference type="Proteomes" id="UP000620382"/>
    </source>
</evidence>
<keyword evidence="1" id="KW-1133">Transmembrane helix</keyword>
<protein>
    <submittedName>
        <fullName evidence="3">Uncharacterized protein</fullName>
    </submittedName>
</protein>
<dbReference type="EMBL" id="JAENSR010000001">
    <property type="protein sequence ID" value="MBK3458355.1"/>
    <property type="molecule type" value="Genomic_DNA"/>
</dbReference>
<keyword evidence="1" id="KW-0812">Transmembrane</keyword>
<comment type="caution">
    <text evidence="3">The sequence shown here is derived from an EMBL/GenBank/DDBJ whole genome shotgun (WGS) entry which is preliminary data.</text>
</comment>
<keyword evidence="1" id="KW-0472">Membrane</keyword>
<dbReference type="Proteomes" id="UP000620382">
    <property type="component" value="Unassembled WGS sequence"/>
</dbReference>
<organism evidence="3 4">
    <name type="scientific">Pseudomonas haemolytica</name>
    <dbReference type="NCBI Taxonomy" id="2600065"/>
    <lineage>
        <taxon>Bacteria</taxon>
        <taxon>Pseudomonadati</taxon>
        <taxon>Pseudomonadota</taxon>
        <taxon>Gammaproteobacteria</taxon>
        <taxon>Pseudomonadales</taxon>
        <taxon>Pseudomonadaceae</taxon>
        <taxon>Pseudomonas</taxon>
    </lineage>
</organism>
<reference evidence="2 5" key="2">
    <citation type="submission" date="2021-01" db="EMBL/GenBank/DDBJ databases">
        <title>Antibiotic resistance and phylogeny of Pseudomonas spp. isolated over three decades from chicken meat in the Norwegian food chain.</title>
        <authorList>
            <person name="Moen B."/>
        </authorList>
    </citation>
    <scope>NUCLEOTIDE SEQUENCE [LARGE SCALE GENOMIC DNA]</scope>
    <source>
        <strain evidence="2 5">MF6766</strain>
    </source>
</reference>
<dbReference type="Proteomes" id="UP000408764">
    <property type="component" value="Unassembled WGS sequence"/>
</dbReference>
<evidence type="ECO:0000313" key="3">
    <source>
        <dbReference type="EMBL" id="MRJ37011.1"/>
    </source>
</evidence>
<reference evidence="3 4" key="1">
    <citation type="submission" date="2019-08" db="EMBL/GenBank/DDBJ databases">
        <title>Pseudomonas haemolytica sp. nov. isolated from raw milk and skim milk concentrate.</title>
        <authorList>
            <person name="Hofmann K."/>
            <person name="Huptas C."/>
            <person name="Doll E."/>
            <person name="Scherer S."/>
            <person name="Wenning M."/>
        </authorList>
    </citation>
    <scope>NUCLEOTIDE SEQUENCE [LARGE SCALE GENOMIC DNA]</scope>
    <source>
        <strain evidence="3 4">DSM 108987</strain>
    </source>
</reference>
<proteinExistence type="predicted"/>
<feature type="transmembrane region" description="Helical" evidence="1">
    <location>
        <begin position="6"/>
        <end position="25"/>
    </location>
</feature>
<dbReference type="EMBL" id="VOIW01000002">
    <property type="protein sequence ID" value="MRJ37011.1"/>
    <property type="molecule type" value="Genomic_DNA"/>
</dbReference>
<name>A0A5P1D956_9PSED</name>